<dbReference type="GO" id="GO:0016787">
    <property type="term" value="F:hydrolase activity"/>
    <property type="evidence" value="ECO:0007669"/>
    <property type="project" value="UniProtKB-KW"/>
</dbReference>
<dbReference type="GO" id="GO:0004521">
    <property type="term" value="F:RNA endonuclease activity"/>
    <property type="evidence" value="ECO:0007669"/>
    <property type="project" value="InterPro"/>
</dbReference>
<evidence type="ECO:0000256" key="1">
    <source>
        <dbReference type="ARBA" id="ARBA00001968"/>
    </source>
</evidence>
<accession>A0A0N7JHG6</accession>
<dbReference type="RefSeq" id="WP_062146239.1">
    <property type="nucleotide sequence ID" value="NZ_CP013002.1"/>
</dbReference>
<comment type="similarity">
    <text evidence="5">Belongs to the YicC/YloC family.</text>
</comment>
<protein>
    <recommendedName>
        <fullName evidence="10">YicC family protein</fullName>
    </recommendedName>
</protein>
<gene>
    <name evidence="8" type="ORF">AQ619_08200</name>
</gene>
<comment type="cofactor">
    <cofactor evidence="1">
        <name>a divalent metal cation</name>
        <dbReference type="ChEBI" id="CHEBI:60240"/>
    </cofactor>
</comment>
<evidence type="ECO:0000313" key="9">
    <source>
        <dbReference type="Proteomes" id="UP000056905"/>
    </source>
</evidence>
<dbReference type="InterPro" id="IPR013527">
    <property type="entry name" value="YicC-like_N"/>
</dbReference>
<dbReference type="Pfam" id="PF08340">
    <property type="entry name" value="YicC-like_C"/>
    <property type="match status" value="1"/>
</dbReference>
<dbReference type="STRING" id="69395.AQ619_08200"/>
<name>A0A0N7JHG6_9CAUL</name>
<dbReference type="InterPro" id="IPR013551">
    <property type="entry name" value="YicC-like_C"/>
</dbReference>
<dbReference type="InterPro" id="IPR005229">
    <property type="entry name" value="YicC/YloC-like"/>
</dbReference>
<dbReference type="PANTHER" id="PTHR30636">
    <property type="entry name" value="UPF0701 PROTEIN YICC"/>
    <property type="match status" value="1"/>
</dbReference>
<dbReference type="Proteomes" id="UP000056905">
    <property type="component" value="Chromosome"/>
</dbReference>
<reference evidence="8 9" key="1">
    <citation type="submission" date="2015-10" db="EMBL/GenBank/DDBJ databases">
        <title>Conservation of the essential genome among Caulobacter and Brevundimonas species.</title>
        <authorList>
            <person name="Scott D."/>
            <person name="Ely B."/>
        </authorList>
    </citation>
    <scope>NUCLEOTIDE SEQUENCE [LARGE SCALE GENOMIC DNA]</scope>
    <source>
        <strain evidence="8 9">CB4</strain>
    </source>
</reference>
<dbReference type="OrthoDB" id="9771229at2"/>
<feature type="domain" description="Endoribonuclease YicC-like N-terminal" evidence="6">
    <location>
        <begin position="5"/>
        <end position="157"/>
    </location>
</feature>
<dbReference type="NCBIfam" id="TIGR00255">
    <property type="entry name" value="YicC/YloC family endoribonuclease"/>
    <property type="match status" value="1"/>
</dbReference>
<dbReference type="PANTHER" id="PTHR30636:SF3">
    <property type="entry name" value="UPF0701 PROTEIN YICC"/>
    <property type="match status" value="1"/>
</dbReference>
<dbReference type="EMBL" id="CP013002">
    <property type="protein sequence ID" value="ALL13338.1"/>
    <property type="molecule type" value="Genomic_DNA"/>
</dbReference>
<evidence type="ECO:0000256" key="2">
    <source>
        <dbReference type="ARBA" id="ARBA00022722"/>
    </source>
</evidence>
<evidence type="ECO:0008006" key="10">
    <source>
        <dbReference type="Google" id="ProtNLM"/>
    </source>
</evidence>
<evidence type="ECO:0000256" key="5">
    <source>
        <dbReference type="ARBA" id="ARBA00035648"/>
    </source>
</evidence>
<keyword evidence="2" id="KW-0540">Nuclease</keyword>
<evidence type="ECO:0000259" key="7">
    <source>
        <dbReference type="Pfam" id="PF08340"/>
    </source>
</evidence>
<sequence length="293" mass="31363">MALSGMTGFARVDGALGAWSWAVEARSVNGRNLETRFRGPPGFDSLDRVARDGAQARFQRGQLTVNVQGKRAEAVGQTQVSVETLERYLKAGGPYVATGMVVKPSLDGLLALRGVIEVREEDDDAETRAAVEQAMAASIVQALEALKLARQEEGTALTPVLNGQVDTIERLTTAAGAEAAGQPAVLKDRFARRMADLLGEAASEDRIIQEAAALAVKADVREELDRLAGHVTAARTLLTGDAAAGRRLDFLSQEFMREANTLCSKSALSSLTTIGLELKATIEQFREQVQNVE</sequence>
<keyword evidence="3" id="KW-0255">Endonuclease</keyword>
<dbReference type="Pfam" id="PF03755">
    <property type="entry name" value="YicC-like_N"/>
    <property type="match status" value="1"/>
</dbReference>
<evidence type="ECO:0000256" key="4">
    <source>
        <dbReference type="ARBA" id="ARBA00022801"/>
    </source>
</evidence>
<evidence type="ECO:0000313" key="8">
    <source>
        <dbReference type="EMBL" id="ALL13338.1"/>
    </source>
</evidence>
<dbReference type="AlphaFoldDB" id="A0A0N7JHG6"/>
<evidence type="ECO:0000259" key="6">
    <source>
        <dbReference type="Pfam" id="PF03755"/>
    </source>
</evidence>
<feature type="domain" description="Endoribonuclease YicC-like C-terminal" evidence="7">
    <location>
        <begin position="184"/>
        <end position="293"/>
    </location>
</feature>
<dbReference type="KEGG" id="chq:AQ619_08200"/>
<organism evidence="8 9">
    <name type="scientific">Caulobacter henricii</name>
    <dbReference type="NCBI Taxonomy" id="69395"/>
    <lineage>
        <taxon>Bacteria</taxon>
        <taxon>Pseudomonadati</taxon>
        <taxon>Pseudomonadota</taxon>
        <taxon>Alphaproteobacteria</taxon>
        <taxon>Caulobacterales</taxon>
        <taxon>Caulobacteraceae</taxon>
        <taxon>Caulobacter</taxon>
    </lineage>
</organism>
<keyword evidence="4" id="KW-0378">Hydrolase</keyword>
<proteinExistence type="inferred from homology"/>
<keyword evidence="9" id="KW-1185">Reference proteome</keyword>
<evidence type="ECO:0000256" key="3">
    <source>
        <dbReference type="ARBA" id="ARBA00022759"/>
    </source>
</evidence>